<dbReference type="SUPFAM" id="SSF51735">
    <property type="entry name" value="NAD(P)-binding Rossmann-fold domains"/>
    <property type="match status" value="1"/>
</dbReference>
<dbReference type="Proteomes" id="UP000179243">
    <property type="component" value="Unassembled WGS sequence"/>
</dbReference>
<dbReference type="Pfam" id="PF13561">
    <property type="entry name" value="adh_short_C2"/>
    <property type="match status" value="1"/>
</dbReference>
<keyword evidence="2" id="KW-0560">Oxidoreductase</keyword>
<protein>
    <recommendedName>
        <fullName evidence="5">D-mannonate oxidoreductase</fullName>
    </recommendedName>
</protein>
<dbReference type="GO" id="GO:0016616">
    <property type="term" value="F:oxidoreductase activity, acting on the CH-OH group of donors, NAD or NADP as acceptor"/>
    <property type="evidence" value="ECO:0007669"/>
    <property type="project" value="TreeGrafter"/>
</dbReference>
<comment type="caution">
    <text evidence="3">The sequence shown here is derived from an EMBL/GenBank/DDBJ whole genome shotgun (WGS) entry which is preliminary data.</text>
</comment>
<evidence type="ECO:0000256" key="1">
    <source>
        <dbReference type="ARBA" id="ARBA00006484"/>
    </source>
</evidence>
<dbReference type="AlphaFoldDB" id="A0A1F7FDH1"/>
<evidence type="ECO:0000313" key="3">
    <source>
        <dbReference type="EMBL" id="OGK04562.1"/>
    </source>
</evidence>
<dbReference type="PANTHER" id="PTHR42760">
    <property type="entry name" value="SHORT-CHAIN DEHYDROGENASES/REDUCTASES FAMILY MEMBER"/>
    <property type="match status" value="1"/>
</dbReference>
<evidence type="ECO:0000256" key="2">
    <source>
        <dbReference type="ARBA" id="ARBA00023002"/>
    </source>
</evidence>
<evidence type="ECO:0008006" key="5">
    <source>
        <dbReference type="Google" id="ProtNLM"/>
    </source>
</evidence>
<dbReference type="Gene3D" id="3.40.50.720">
    <property type="entry name" value="NAD(P)-binding Rossmann-like Domain"/>
    <property type="match status" value="1"/>
</dbReference>
<dbReference type="PRINTS" id="PR00080">
    <property type="entry name" value="SDRFAMILY"/>
</dbReference>
<dbReference type="InterPro" id="IPR036291">
    <property type="entry name" value="NAD(P)-bd_dom_sf"/>
</dbReference>
<organism evidence="3 4">
    <name type="scientific">Candidatus Raymondbacteria bacterium RIFOXYD12_FULL_49_13</name>
    <dbReference type="NCBI Taxonomy" id="1817890"/>
    <lineage>
        <taxon>Bacteria</taxon>
        <taxon>Raymondiibacteriota</taxon>
    </lineage>
</organism>
<dbReference type="InterPro" id="IPR002347">
    <property type="entry name" value="SDR_fam"/>
</dbReference>
<accession>A0A1F7FDH1</accession>
<reference evidence="3 4" key="1">
    <citation type="journal article" date="2016" name="Nat. Commun.">
        <title>Thousands of microbial genomes shed light on interconnected biogeochemical processes in an aquifer system.</title>
        <authorList>
            <person name="Anantharaman K."/>
            <person name="Brown C.T."/>
            <person name="Hug L.A."/>
            <person name="Sharon I."/>
            <person name="Castelle C.J."/>
            <person name="Probst A.J."/>
            <person name="Thomas B.C."/>
            <person name="Singh A."/>
            <person name="Wilkins M.J."/>
            <person name="Karaoz U."/>
            <person name="Brodie E.L."/>
            <person name="Williams K.H."/>
            <person name="Hubbard S.S."/>
            <person name="Banfield J.F."/>
        </authorList>
    </citation>
    <scope>NUCLEOTIDE SEQUENCE [LARGE SCALE GENOMIC DNA]</scope>
</reference>
<sequence>MNYLNDMFSLAGKTAVVTGGGGVLCSIIGSAFAKAGANVILWDIRQEGLDEKVKVLAQACGDPTRVSSVKVDLLNEDSVKQALEKSVSLYGKVDILLNGAGGNKGKAFLTEAKIEDVEFVLKLNLLAGCIIPSKHFTSYWIKNKVKGAIINIASMAGLNPLSEVYGYSMAKAAVINQTVNMAKELAPHGIRVNSIAPGFFIADQNRALLLNPDGSLTARGKAVIAHTPYGRFGEPDELSGACIFLASDNAAGFVSGINIAIDGAYMAFNI</sequence>
<proteinExistence type="inferred from homology"/>
<name>A0A1F7FDH1_UNCRA</name>
<dbReference type="EMBL" id="MFYX01000068">
    <property type="protein sequence ID" value="OGK04562.1"/>
    <property type="molecule type" value="Genomic_DNA"/>
</dbReference>
<comment type="similarity">
    <text evidence="1">Belongs to the short-chain dehydrogenases/reductases (SDR) family.</text>
</comment>
<evidence type="ECO:0000313" key="4">
    <source>
        <dbReference type="Proteomes" id="UP000179243"/>
    </source>
</evidence>
<dbReference type="PRINTS" id="PR00081">
    <property type="entry name" value="GDHRDH"/>
</dbReference>
<gene>
    <name evidence="3" type="ORF">A2519_19760</name>
</gene>
<dbReference type="FunFam" id="3.40.50.720:FF:000084">
    <property type="entry name" value="Short-chain dehydrogenase reductase"/>
    <property type="match status" value="1"/>
</dbReference>
<dbReference type="PANTHER" id="PTHR42760:SF115">
    <property type="entry name" value="3-OXOACYL-[ACYL-CARRIER-PROTEIN] REDUCTASE FABG"/>
    <property type="match status" value="1"/>
</dbReference>